<name>E6S9S2_INTC7</name>
<dbReference type="GO" id="GO:0046872">
    <property type="term" value="F:metal ion binding"/>
    <property type="evidence" value="ECO:0007669"/>
    <property type="project" value="UniProtKB-KW"/>
</dbReference>
<dbReference type="RefSeq" id="WP_013493622.1">
    <property type="nucleotide sequence ID" value="NC_014830.1"/>
</dbReference>
<dbReference type="PROSITE" id="PS00627">
    <property type="entry name" value="GHMP_KINASES_ATP"/>
    <property type="match status" value="1"/>
</dbReference>
<keyword evidence="6" id="KW-0067">ATP-binding</keyword>
<dbReference type="InterPro" id="IPR006206">
    <property type="entry name" value="Mevalonate/galactokinase"/>
</dbReference>
<keyword evidence="15" id="KW-1185">Reference proteome</keyword>
<dbReference type="STRING" id="710696.Intca_2809"/>
<sequence length="394" mass="41979">MSADPTTIPAELGDTFRDAFGREPSGVWSAPGRVNLIGEHTDYNRGLCLPMAIPRRTWVAAARREDRRMRILSRQVPGERTIALDGLLEGNRGGWAAYAVGVLWALEQAGHEVRGLDVVVDGRVPLGSGLSSSAALECAVAVAAVDLFALEGLDGDDGRRRLAGVCVRAENDVAGAPTGGMDQSAALLARADEALLLDFDGDRPPVHVPFDLAAHDLALLVMNTRAEHSLDDGQYGNRREECLAAVAELGLGSLRELRPPDLERVLPRLSSEVLRRRVRHVVTEVDRVTRTVAALESDGFAALTALFDASHASMRDDFEISCAELDTAVDTARARGALAARMTGGGFGGSAIAIVRTDLLDEVSEAVAAAFSDCGLREPELFPVTADGSARQER</sequence>
<dbReference type="InterPro" id="IPR019539">
    <property type="entry name" value="GalKase_N"/>
</dbReference>
<keyword evidence="3" id="KW-0479">Metal-binding</keyword>
<dbReference type="eggNOG" id="COG0153">
    <property type="taxonomic scope" value="Bacteria"/>
</dbReference>
<dbReference type="GO" id="GO:0005524">
    <property type="term" value="F:ATP binding"/>
    <property type="evidence" value="ECO:0007669"/>
    <property type="project" value="UniProtKB-UniRule"/>
</dbReference>
<dbReference type="Gene3D" id="3.30.70.890">
    <property type="entry name" value="GHMP kinase, C-terminal domain"/>
    <property type="match status" value="1"/>
</dbReference>
<keyword evidence="9" id="KW-0119">Carbohydrate metabolism</keyword>
<dbReference type="SUPFAM" id="SSF55060">
    <property type="entry name" value="GHMP Kinase, C-terminal domain"/>
    <property type="match status" value="1"/>
</dbReference>
<keyword evidence="8" id="KW-0299">Galactose metabolism</keyword>
<evidence type="ECO:0000313" key="15">
    <source>
        <dbReference type="Proteomes" id="UP000008914"/>
    </source>
</evidence>
<dbReference type="PIRSF" id="PIRSF000530">
    <property type="entry name" value="Galactokinase"/>
    <property type="match status" value="1"/>
</dbReference>
<dbReference type="InterPro" id="IPR006204">
    <property type="entry name" value="GHMP_kinase_N_dom"/>
</dbReference>
<keyword evidence="5" id="KW-0418">Kinase</keyword>
<dbReference type="EMBL" id="CP002343">
    <property type="protein sequence ID" value="ADU49310.1"/>
    <property type="molecule type" value="Genomic_DNA"/>
</dbReference>
<dbReference type="InterPro" id="IPR013750">
    <property type="entry name" value="GHMP_kinase_C_dom"/>
</dbReference>
<keyword evidence="4" id="KW-0547">Nucleotide-binding</keyword>
<dbReference type="PROSITE" id="PS00106">
    <property type="entry name" value="GALACTOKINASE"/>
    <property type="match status" value="1"/>
</dbReference>
<evidence type="ECO:0000256" key="8">
    <source>
        <dbReference type="ARBA" id="ARBA00023144"/>
    </source>
</evidence>
<dbReference type="Pfam" id="PF08544">
    <property type="entry name" value="GHMP_kinases_C"/>
    <property type="match status" value="1"/>
</dbReference>
<evidence type="ECO:0000256" key="7">
    <source>
        <dbReference type="ARBA" id="ARBA00022842"/>
    </source>
</evidence>
<dbReference type="HOGENOM" id="CLU_017814_2_1_11"/>
<protein>
    <recommendedName>
        <fullName evidence="10">Galactokinase</fullName>
        <ecNumber evidence="10">2.7.1.6</ecNumber>
    </recommendedName>
</protein>
<evidence type="ECO:0000259" key="13">
    <source>
        <dbReference type="Pfam" id="PF10509"/>
    </source>
</evidence>
<evidence type="ECO:0000256" key="1">
    <source>
        <dbReference type="ARBA" id="ARBA00006566"/>
    </source>
</evidence>
<proteinExistence type="inferred from homology"/>
<evidence type="ECO:0000259" key="11">
    <source>
        <dbReference type="Pfam" id="PF00288"/>
    </source>
</evidence>
<keyword evidence="2 14" id="KW-0808">Transferase</keyword>
<dbReference type="EC" id="2.7.1.6" evidence="10"/>
<evidence type="ECO:0000256" key="4">
    <source>
        <dbReference type="ARBA" id="ARBA00022741"/>
    </source>
</evidence>
<evidence type="ECO:0000256" key="3">
    <source>
        <dbReference type="ARBA" id="ARBA00022723"/>
    </source>
</evidence>
<feature type="domain" description="GHMP kinase C-terminal" evidence="12">
    <location>
        <begin position="307"/>
        <end position="372"/>
    </location>
</feature>
<dbReference type="KEGG" id="ica:Intca_2809"/>
<dbReference type="InterPro" id="IPR036554">
    <property type="entry name" value="GHMP_kinase_C_sf"/>
</dbReference>
<evidence type="ECO:0000256" key="2">
    <source>
        <dbReference type="ARBA" id="ARBA00022679"/>
    </source>
</evidence>
<dbReference type="NCBIfam" id="TIGR00131">
    <property type="entry name" value="gal_kin"/>
    <property type="match status" value="1"/>
</dbReference>
<evidence type="ECO:0000256" key="6">
    <source>
        <dbReference type="ARBA" id="ARBA00022840"/>
    </source>
</evidence>
<dbReference type="Gene3D" id="3.30.230.10">
    <property type="match status" value="1"/>
</dbReference>
<keyword evidence="7" id="KW-0460">Magnesium</keyword>
<gene>
    <name evidence="14" type="ordered locus">Intca_2809</name>
</gene>
<dbReference type="FunFam" id="3.30.70.890:FF:000001">
    <property type="entry name" value="Galactokinase"/>
    <property type="match status" value="1"/>
</dbReference>
<dbReference type="PRINTS" id="PR00473">
    <property type="entry name" value="GALCTOKINASE"/>
</dbReference>
<dbReference type="GO" id="GO:0004335">
    <property type="term" value="F:galactokinase activity"/>
    <property type="evidence" value="ECO:0007669"/>
    <property type="project" value="UniProtKB-UniRule"/>
</dbReference>
<dbReference type="OrthoDB" id="250531at2"/>
<dbReference type="InterPro" id="IPR014721">
    <property type="entry name" value="Ribsml_uS5_D2-typ_fold_subgr"/>
</dbReference>
<evidence type="ECO:0000256" key="10">
    <source>
        <dbReference type="NCBIfam" id="TIGR00131"/>
    </source>
</evidence>
<organism evidence="14 15">
    <name type="scientific">Intrasporangium calvum (strain ATCC 23552 / DSM 43043 / JCM 3097 / NBRC 12989 / NCIMB 10167 / NRRL B-3866 / 7 KIP)</name>
    <dbReference type="NCBI Taxonomy" id="710696"/>
    <lineage>
        <taxon>Bacteria</taxon>
        <taxon>Bacillati</taxon>
        <taxon>Actinomycetota</taxon>
        <taxon>Actinomycetes</taxon>
        <taxon>Micrococcales</taxon>
        <taxon>Intrasporangiaceae</taxon>
        <taxon>Intrasporangium</taxon>
    </lineage>
</organism>
<dbReference type="Proteomes" id="UP000008914">
    <property type="component" value="Chromosome"/>
</dbReference>
<evidence type="ECO:0000259" key="12">
    <source>
        <dbReference type="Pfam" id="PF08544"/>
    </source>
</evidence>
<accession>E6S9S2</accession>
<dbReference type="InterPro" id="IPR019741">
    <property type="entry name" value="Galactokinase_CS"/>
</dbReference>
<evidence type="ECO:0000313" key="14">
    <source>
        <dbReference type="EMBL" id="ADU49310.1"/>
    </source>
</evidence>
<evidence type="ECO:0000256" key="5">
    <source>
        <dbReference type="ARBA" id="ARBA00022777"/>
    </source>
</evidence>
<dbReference type="InterPro" id="IPR000705">
    <property type="entry name" value="Galactokinase"/>
</dbReference>
<dbReference type="SUPFAM" id="SSF54211">
    <property type="entry name" value="Ribosomal protein S5 domain 2-like"/>
    <property type="match status" value="1"/>
</dbReference>
<dbReference type="PANTHER" id="PTHR10457">
    <property type="entry name" value="MEVALONATE KINASE/GALACTOKINASE"/>
    <property type="match status" value="1"/>
</dbReference>
<dbReference type="Pfam" id="PF00288">
    <property type="entry name" value="GHMP_kinases_N"/>
    <property type="match status" value="1"/>
</dbReference>
<dbReference type="Pfam" id="PF10509">
    <property type="entry name" value="GalKase_gal_bdg"/>
    <property type="match status" value="1"/>
</dbReference>
<feature type="domain" description="Galactokinase N-terminal" evidence="13">
    <location>
        <begin position="15"/>
        <end position="63"/>
    </location>
</feature>
<comment type="similarity">
    <text evidence="1">Belongs to the GHMP kinase family. GalK subfamily.</text>
</comment>
<dbReference type="InterPro" id="IPR006203">
    <property type="entry name" value="GHMP_knse_ATP-bd_CS"/>
</dbReference>
<dbReference type="PRINTS" id="PR00959">
    <property type="entry name" value="MEVGALKINASE"/>
</dbReference>
<evidence type="ECO:0000256" key="9">
    <source>
        <dbReference type="ARBA" id="ARBA00023277"/>
    </source>
</evidence>
<dbReference type="GO" id="GO:0006012">
    <property type="term" value="P:galactose metabolic process"/>
    <property type="evidence" value="ECO:0007669"/>
    <property type="project" value="UniProtKB-UniRule"/>
</dbReference>
<dbReference type="PANTHER" id="PTHR10457:SF7">
    <property type="entry name" value="GALACTOKINASE-RELATED"/>
    <property type="match status" value="1"/>
</dbReference>
<dbReference type="InterPro" id="IPR020568">
    <property type="entry name" value="Ribosomal_Su5_D2-typ_SF"/>
</dbReference>
<feature type="domain" description="GHMP kinase N-terminal" evidence="11">
    <location>
        <begin position="98"/>
        <end position="188"/>
    </location>
</feature>
<dbReference type="AlphaFoldDB" id="E6S9S2"/>
<dbReference type="GO" id="GO:0005829">
    <property type="term" value="C:cytosol"/>
    <property type="evidence" value="ECO:0007669"/>
    <property type="project" value="TreeGrafter"/>
</dbReference>
<reference evidence="14 15" key="1">
    <citation type="journal article" date="2010" name="Stand. Genomic Sci.">
        <title>Complete genome sequence of Intrasporangium calvum type strain (7 KIP).</title>
        <authorList>
            <person name="Del Rio T.G."/>
            <person name="Chertkov O."/>
            <person name="Yasawong M."/>
            <person name="Lucas S."/>
            <person name="Deshpande S."/>
            <person name="Cheng J.F."/>
            <person name="Detter C."/>
            <person name="Tapia R."/>
            <person name="Han C."/>
            <person name="Goodwin L."/>
            <person name="Pitluck S."/>
            <person name="Liolios K."/>
            <person name="Ivanova N."/>
            <person name="Mavromatis K."/>
            <person name="Pati A."/>
            <person name="Chen A."/>
            <person name="Palaniappan K."/>
            <person name="Land M."/>
            <person name="Hauser L."/>
            <person name="Chang Y.J."/>
            <person name="Jeffries C.D."/>
            <person name="Rohde M."/>
            <person name="Pukall R."/>
            <person name="Sikorski J."/>
            <person name="Goker M."/>
            <person name="Woyke T."/>
            <person name="Bristow J."/>
            <person name="Eisen J.A."/>
            <person name="Markowitz V."/>
            <person name="Hugenholtz P."/>
            <person name="Kyrpides N.C."/>
            <person name="Klenk H.P."/>
            <person name="Lapidus A."/>
        </authorList>
    </citation>
    <scope>NUCLEOTIDE SEQUENCE [LARGE SCALE GENOMIC DNA]</scope>
    <source>
        <strain evidence="15">ATCC 23552 / DSM 43043 / JCM 3097 / NBRC 12989 / 7 KIP</strain>
    </source>
</reference>